<comment type="caution">
    <text evidence="9">The sequence shown here is derived from an EMBL/GenBank/DDBJ whole genome shotgun (WGS) entry which is preliminary data.</text>
</comment>
<dbReference type="GO" id="GO:0017004">
    <property type="term" value="P:cytochrome complex assembly"/>
    <property type="evidence" value="ECO:0007669"/>
    <property type="project" value="UniProtKB-KW"/>
</dbReference>
<evidence type="ECO:0000256" key="5">
    <source>
        <dbReference type="ARBA" id="ARBA00023136"/>
    </source>
</evidence>
<dbReference type="PANTHER" id="PTHR31566">
    <property type="entry name" value="CYTOCHROME C BIOGENESIS PROTEIN CCS1, CHLOROPLASTIC"/>
    <property type="match status" value="1"/>
</dbReference>
<keyword evidence="4 7" id="KW-1133">Transmembrane helix</keyword>
<feature type="transmembrane region" description="Helical" evidence="7">
    <location>
        <begin position="595"/>
        <end position="613"/>
    </location>
</feature>
<accession>A0A931IRB1</accession>
<dbReference type="AlphaFoldDB" id="A0A931IRB1"/>
<feature type="domain" description="ResB-like" evidence="8">
    <location>
        <begin position="1"/>
        <end position="649"/>
    </location>
</feature>
<evidence type="ECO:0000259" key="8">
    <source>
        <dbReference type="Pfam" id="PF05140"/>
    </source>
</evidence>
<feature type="transmembrane region" description="Helical" evidence="7">
    <location>
        <begin position="53"/>
        <end position="72"/>
    </location>
</feature>
<keyword evidence="3" id="KW-0201">Cytochrome c-type biogenesis</keyword>
<dbReference type="PANTHER" id="PTHR31566:SF0">
    <property type="entry name" value="CYTOCHROME C BIOGENESIS PROTEIN CCS1, CHLOROPLASTIC"/>
    <property type="match status" value="1"/>
</dbReference>
<proteinExistence type="predicted"/>
<comment type="subcellular location">
    <subcellularLocation>
        <location evidence="1">Membrane</location>
        <topology evidence="1">Multi-pass membrane protein</topology>
    </subcellularLocation>
</comment>
<evidence type="ECO:0000313" key="9">
    <source>
        <dbReference type="EMBL" id="MBH9551242.1"/>
    </source>
</evidence>
<keyword evidence="5 7" id="KW-0472">Membrane</keyword>
<evidence type="ECO:0000313" key="10">
    <source>
        <dbReference type="Proteomes" id="UP000620139"/>
    </source>
</evidence>
<dbReference type="InterPro" id="IPR007816">
    <property type="entry name" value="ResB-like_domain"/>
</dbReference>
<evidence type="ECO:0000256" key="4">
    <source>
        <dbReference type="ARBA" id="ARBA00022989"/>
    </source>
</evidence>
<evidence type="ECO:0000256" key="7">
    <source>
        <dbReference type="SAM" id="Phobius"/>
    </source>
</evidence>
<dbReference type="EMBL" id="JAEDAL010000001">
    <property type="protein sequence ID" value="MBH9551242.1"/>
    <property type="molecule type" value="Genomic_DNA"/>
</dbReference>
<dbReference type="Proteomes" id="UP000620139">
    <property type="component" value="Unassembled WGS sequence"/>
</dbReference>
<protein>
    <submittedName>
        <fullName evidence="9">Cytochrome c biogenesis protein ResB</fullName>
    </submittedName>
</protein>
<keyword evidence="10" id="KW-1185">Reference proteome</keyword>
<name>A0A931IRB1_9BURK</name>
<sequence length="657" mass="71952">MRFAITLLSVLCIASVIGTVLRQREPLNNYINAFGPFWAEAFGQLDLFTVYSAPWFLLILAFLVLSTSLCILRHTPKIIRDWQDAKLKVRAESLKAHHHHVAVQWPGELSATRKALAERLALQGWSCQADERAQGHLLASRKGRVHKLGYLAAHSAIVLVCVGGLLDGDLIVRLAMKLQGKELFTGSGSVTEPDRHRLDDRNPSFRGNLFVPEGQRNDSAVLPLPGGLVLQKLPFELELKRFVVEHYETGMPKRFASDVILRDSHGAKEARIEVNKPLIHNGIAIYQSSFDDGGSQVELRAEPLTAAGPVESLEATVGTAVVRPGQERLEVTELRTINVEDFAQVKGASEAASTPKSGLSGGSAAKDPNRKTLRNIGPSITYRVRDAAGQAKEYHHYMQPVEMSGQWVFLTGVRESANAEFQYLRIPADEAGSLQGWLRLRRALHDPAARQSAAAAYAQAASQREDLRPQLAATAAKALALLAAAEPVTDGPPGGLPALSQFIEKTVPEAERERVSTVMLRVLTGALTELDLQSRQAAGVSTPAEDEARQAFLTQALLSLSDSVFYPGSTLYTLQGFNQRQASVFQVTRAPGQKLVYLGAVLLMLGVFAMLYLRERRLWVWLEPSAAGTQVQLAYSSPRQGSDTDAEFERLKTLIQP</sequence>
<evidence type="ECO:0000256" key="6">
    <source>
        <dbReference type="SAM" id="MobiDB-lite"/>
    </source>
</evidence>
<evidence type="ECO:0000256" key="3">
    <source>
        <dbReference type="ARBA" id="ARBA00022748"/>
    </source>
</evidence>
<reference evidence="9" key="1">
    <citation type="submission" date="2020-12" db="EMBL/GenBank/DDBJ databases">
        <title>The genome sequence of Inhella sp. 4Y17.</title>
        <authorList>
            <person name="Liu Y."/>
        </authorList>
    </citation>
    <scope>NUCLEOTIDE SEQUENCE</scope>
    <source>
        <strain evidence="9">4Y10</strain>
    </source>
</reference>
<dbReference type="Pfam" id="PF05140">
    <property type="entry name" value="ResB"/>
    <property type="match status" value="1"/>
</dbReference>
<dbReference type="InterPro" id="IPR023494">
    <property type="entry name" value="Cyt_c_bgen_Ccs1/CcsB/ResB"/>
</dbReference>
<evidence type="ECO:0000256" key="2">
    <source>
        <dbReference type="ARBA" id="ARBA00022692"/>
    </source>
</evidence>
<gene>
    <name evidence="9" type="ORF">I7X43_00150</name>
</gene>
<evidence type="ECO:0000256" key="1">
    <source>
        <dbReference type="ARBA" id="ARBA00004141"/>
    </source>
</evidence>
<feature type="region of interest" description="Disordered" evidence="6">
    <location>
        <begin position="346"/>
        <end position="374"/>
    </location>
</feature>
<feature type="transmembrane region" description="Helical" evidence="7">
    <location>
        <begin position="148"/>
        <end position="166"/>
    </location>
</feature>
<organism evidence="9 10">
    <name type="scientific">Inhella gelatinilytica</name>
    <dbReference type="NCBI Taxonomy" id="2795030"/>
    <lineage>
        <taxon>Bacteria</taxon>
        <taxon>Pseudomonadati</taxon>
        <taxon>Pseudomonadota</taxon>
        <taxon>Betaproteobacteria</taxon>
        <taxon>Burkholderiales</taxon>
        <taxon>Sphaerotilaceae</taxon>
        <taxon>Inhella</taxon>
    </lineage>
</organism>
<dbReference type="GO" id="GO:0016020">
    <property type="term" value="C:membrane"/>
    <property type="evidence" value="ECO:0007669"/>
    <property type="project" value="UniProtKB-SubCell"/>
</dbReference>
<keyword evidence="2 7" id="KW-0812">Transmembrane</keyword>